<dbReference type="Proteomes" id="UP000093197">
    <property type="component" value="Unassembled WGS sequence"/>
</dbReference>
<dbReference type="PROSITE" id="PS50022">
    <property type="entry name" value="FA58C_3"/>
    <property type="match status" value="1"/>
</dbReference>
<feature type="domain" description="F5/8 type C" evidence="8">
    <location>
        <begin position="687"/>
        <end position="787"/>
    </location>
</feature>
<dbReference type="InterPro" id="IPR048913">
    <property type="entry name" value="BetaGal_gal-bd"/>
</dbReference>
<keyword evidence="4" id="KW-0325">Glycoprotein</keyword>
<evidence type="ECO:0000256" key="1">
    <source>
        <dbReference type="ARBA" id="ARBA00009809"/>
    </source>
</evidence>
<dbReference type="InterPro" id="IPR008979">
    <property type="entry name" value="Galactose-bd-like_sf"/>
</dbReference>
<dbReference type="Pfam" id="PF00754">
    <property type="entry name" value="F5_F8_type_C"/>
    <property type="match status" value="1"/>
</dbReference>
<keyword evidence="5 9" id="KW-0326">Glycosidase</keyword>
<evidence type="ECO:0000256" key="3">
    <source>
        <dbReference type="ARBA" id="ARBA00022801"/>
    </source>
</evidence>
<evidence type="ECO:0000256" key="4">
    <source>
        <dbReference type="ARBA" id="ARBA00023180"/>
    </source>
</evidence>
<dbReference type="PRINTS" id="PR00742">
    <property type="entry name" value="GLHYDRLASE35"/>
</dbReference>
<dbReference type="EC" id="3.2.1.23" evidence="9"/>
<evidence type="ECO:0000313" key="9">
    <source>
        <dbReference type="EMBL" id="OCR36065.1"/>
    </source>
</evidence>
<dbReference type="Gene3D" id="3.20.20.80">
    <property type="entry name" value="Glycosidases"/>
    <property type="match status" value="1"/>
</dbReference>
<dbReference type="InterPro" id="IPR001944">
    <property type="entry name" value="Glycoside_Hdrlase_35"/>
</dbReference>
<dbReference type="Pfam" id="PF01301">
    <property type="entry name" value="Glyco_hydro_35"/>
    <property type="match status" value="1"/>
</dbReference>
<accession>A0A853PXL4</accession>
<dbReference type="SUPFAM" id="SSF49785">
    <property type="entry name" value="Galactose-binding domain-like"/>
    <property type="match status" value="2"/>
</dbReference>
<dbReference type="InterPro" id="IPR048912">
    <property type="entry name" value="BetaGal1-like_ABD1"/>
</dbReference>
<dbReference type="Gene3D" id="2.60.120.260">
    <property type="entry name" value="Galactose-binding domain-like"/>
    <property type="match status" value="3"/>
</dbReference>
<evidence type="ECO:0000256" key="7">
    <source>
        <dbReference type="SAM" id="SignalP"/>
    </source>
</evidence>
<dbReference type="GO" id="GO:0004565">
    <property type="term" value="F:beta-galactosidase activity"/>
    <property type="evidence" value="ECO:0007669"/>
    <property type="project" value="UniProtKB-EC"/>
</dbReference>
<organism evidence="9 10">
    <name type="scientific">Bacteroides fragilis</name>
    <dbReference type="NCBI Taxonomy" id="817"/>
    <lineage>
        <taxon>Bacteria</taxon>
        <taxon>Pseudomonadati</taxon>
        <taxon>Bacteroidota</taxon>
        <taxon>Bacteroidia</taxon>
        <taxon>Bacteroidales</taxon>
        <taxon>Bacteroidaceae</taxon>
        <taxon>Bacteroides</taxon>
    </lineage>
</organism>
<dbReference type="Pfam" id="PF21317">
    <property type="entry name" value="BetaGal_ABD_1"/>
    <property type="match status" value="1"/>
</dbReference>
<dbReference type="GO" id="GO:0005975">
    <property type="term" value="P:carbohydrate metabolic process"/>
    <property type="evidence" value="ECO:0007669"/>
    <property type="project" value="InterPro"/>
</dbReference>
<gene>
    <name evidence="9" type="ORF">AC094_03800</name>
</gene>
<sequence>MYSINCNKFMKNRIVNFVVFFVCLAFADTYAQTAAHKFEIGRNTFLLDGKPFVVKAAELHYTRIPQAYWEHRIKMCKSLGMNTICMYIFWNIHEQREGQFDFSGQNDIAAFCRMAQKHGMYVIVRPGPYVCAEWEMGGLPWWLLKKKDVALRTLDPYYMKHVGLFMKEVGKQLAPLQLSKGGNIIMVQVENEYGSYGTNKPYVTAVRDIVREAGFTDVPLFQCDWSSNFTNNALDDLLWTLNFGTGADIEQQFKKLKELRPETPLMCSEFWSGWFDHWGRKHETRPAKDMVQGIKDMLDRNISFSLYMTHGGSTFGHWGGANNPAFSAMCSSYDYDAPISEAGWTTEKYFLLRDLLEMYLPEGEKLPEPPAALPVIEISEFHFTQIAPLFSNTSSKKQTVDIQPMEQFDQGWGTILYRTTLPEAVEGGSRLEITEVHDWAQVFVDGELLVRLDRRKKESIVELPALPQGAQLDIMVEAMGRVNFDQSIHDKKGITEKVELVFGNQSKELKNWTVYNFPVDYSFAKNRRYENMEKLPDAPAYYRASFKLDKIGDTFLDMSTWGKGMVWVNGHALGRFWEIGPQQTLFLPGCWLKKGENEIVILDLKGPAKATVKGLKKPILDVLREKVSKTHRKEGETLDLSSEKVTFKGAFIPGNDWKEVRFDAPSKGRFLCLEALSSHAKDSKVAVAELEILGADGKPISREHWKIRYADSEEIHSGNHTADKIFDLQESTFWMSAGDIDYPHRLVIDLSKVETVTGFRYLPRAENGCPGMISEYRVYVKLVDFKY</sequence>
<dbReference type="InterPro" id="IPR000421">
    <property type="entry name" value="FA58C"/>
</dbReference>
<dbReference type="InterPro" id="IPR031330">
    <property type="entry name" value="Gly_Hdrlase_35_cat"/>
</dbReference>
<keyword evidence="2 7" id="KW-0732">Signal</keyword>
<dbReference type="EMBL" id="LIDT01000006">
    <property type="protein sequence ID" value="OCR36065.1"/>
    <property type="molecule type" value="Genomic_DNA"/>
</dbReference>
<evidence type="ECO:0000313" key="10">
    <source>
        <dbReference type="Proteomes" id="UP000093197"/>
    </source>
</evidence>
<evidence type="ECO:0000256" key="5">
    <source>
        <dbReference type="ARBA" id="ARBA00023295"/>
    </source>
</evidence>
<dbReference type="InterPro" id="IPR017853">
    <property type="entry name" value="GH"/>
</dbReference>
<reference evidence="9 10" key="1">
    <citation type="journal article" date="2016" name="PLoS ONE">
        <title>Genomic Diversity of Enterotoxigenic Strains of Bacteroides fragilis.</title>
        <authorList>
            <person name="Pierce J.V."/>
            <person name="Bernstein H.D."/>
        </authorList>
    </citation>
    <scope>NUCLEOTIDE SEQUENCE [LARGE SCALE GENOMIC DNA]</scope>
    <source>
        <strain evidence="9 10">20793-3</strain>
    </source>
</reference>
<dbReference type="FunFam" id="3.20.20.80:FF:000017">
    <property type="entry name" value="Beta-galactosidase"/>
    <property type="match status" value="1"/>
</dbReference>
<protein>
    <submittedName>
        <fullName evidence="9">Beta-galactosidase</fullName>
        <ecNumber evidence="9">3.2.1.23</ecNumber>
    </submittedName>
</protein>
<feature type="signal peptide" evidence="7">
    <location>
        <begin position="1"/>
        <end position="27"/>
    </location>
</feature>
<dbReference type="SUPFAM" id="SSF51445">
    <property type="entry name" value="(Trans)glycosidases"/>
    <property type="match status" value="1"/>
</dbReference>
<feature type="chain" id="PRO_5033001937" evidence="7">
    <location>
        <begin position="28"/>
        <end position="787"/>
    </location>
</feature>
<comment type="caution">
    <text evidence="9">The sequence shown here is derived from an EMBL/GenBank/DDBJ whole genome shotgun (WGS) entry which is preliminary data.</text>
</comment>
<evidence type="ECO:0000259" key="8">
    <source>
        <dbReference type="PROSITE" id="PS50022"/>
    </source>
</evidence>
<proteinExistence type="inferred from homology"/>
<dbReference type="PANTHER" id="PTHR23421">
    <property type="entry name" value="BETA-GALACTOSIDASE RELATED"/>
    <property type="match status" value="1"/>
</dbReference>
<keyword evidence="3 9" id="KW-0378">Hydrolase</keyword>
<name>A0A853PXL4_BACFG</name>
<dbReference type="AlphaFoldDB" id="A0A853PXL4"/>
<evidence type="ECO:0000256" key="2">
    <source>
        <dbReference type="ARBA" id="ARBA00022729"/>
    </source>
</evidence>
<dbReference type="Pfam" id="PF21467">
    <property type="entry name" value="BetaGal_gal-bd"/>
    <property type="match status" value="1"/>
</dbReference>
<evidence type="ECO:0000256" key="6">
    <source>
        <dbReference type="RuleBase" id="RU003679"/>
    </source>
</evidence>
<comment type="similarity">
    <text evidence="1 6">Belongs to the glycosyl hydrolase 35 family.</text>
</comment>
<dbReference type="FunFam" id="2.60.120.260:FF:000021">
    <property type="entry name" value="Beta-galactosidase"/>
    <property type="match status" value="1"/>
</dbReference>